<comment type="pathway">
    <text evidence="1">Protein modification; protein ubiquitination.</text>
</comment>
<keyword evidence="1" id="KW-0808">Transferase</keyword>
<keyword evidence="1" id="KW-0833">Ubl conjugation pathway</keyword>
<dbReference type="AlphaFoldDB" id="A0AAV6TUX7"/>
<keyword evidence="1" id="KW-0862">Zinc</keyword>
<feature type="domain" description="E3 ubiquitin-protein ligase listerin N-terminal" evidence="3">
    <location>
        <begin position="60"/>
        <end position="370"/>
    </location>
</feature>
<dbReference type="GO" id="GO:1990116">
    <property type="term" value="P:ribosome-associated ubiquitin-dependent protein catabolic process"/>
    <property type="evidence" value="ECO:0007669"/>
    <property type="project" value="UniProtKB-UniRule"/>
</dbReference>
<dbReference type="GO" id="GO:0008270">
    <property type="term" value="F:zinc ion binding"/>
    <property type="evidence" value="ECO:0007669"/>
    <property type="project" value="UniProtKB-KW"/>
</dbReference>
<comment type="caution">
    <text evidence="4">The sequence shown here is derived from an EMBL/GenBank/DDBJ whole genome shotgun (WGS) entry which is preliminary data.</text>
</comment>
<dbReference type="GO" id="GO:0072344">
    <property type="term" value="P:rescue of stalled ribosome"/>
    <property type="evidence" value="ECO:0007669"/>
    <property type="project" value="UniProtKB-UniRule"/>
</dbReference>
<evidence type="ECO:0000256" key="1">
    <source>
        <dbReference type="RuleBase" id="RU367090"/>
    </source>
</evidence>
<dbReference type="EC" id="2.3.2.27" evidence="1"/>
<evidence type="ECO:0000259" key="3">
    <source>
        <dbReference type="Pfam" id="PF22958"/>
    </source>
</evidence>
<comment type="function">
    <text evidence="1">E3 ubiquitin-protein ligase. Component of the ribosome quality control complex (RQC), a ribosome-associated complex that mediates ubiquitination and extraction of incompletely synthesized nascent chains for proteasomal degradation.</text>
</comment>
<organism evidence="4 5">
    <name type="scientific">Oedothorax gibbosus</name>
    <dbReference type="NCBI Taxonomy" id="931172"/>
    <lineage>
        <taxon>Eukaryota</taxon>
        <taxon>Metazoa</taxon>
        <taxon>Ecdysozoa</taxon>
        <taxon>Arthropoda</taxon>
        <taxon>Chelicerata</taxon>
        <taxon>Arachnida</taxon>
        <taxon>Araneae</taxon>
        <taxon>Araneomorphae</taxon>
        <taxon>Entelegynae</taxon>
        <taxon>Araneoidea</taxon>
        <taxon>Linyphiidae</taxon>
        <taxon>Erigoninae</taxon>
        <taxon>Oedothorax</taxon>
    </lineage>
</organism>
<comment type="subunit">
    <text evidence="1">Component of the ribosome quality control complex (RQC).</text>
</comment>
<dbReference type="InterPro" id="IPR016024">
    <property type="entry name" value="ARM-type_fold"/>
</dbReference>
<protein>
    <recommendedName>
        <fullName evidence="1">E3 ubiquitin-protein ligase listerin</fullName>
        <ecNumber evidence="1">2.3.2.27</ecNumber>
    </recommendedName>
    <alternativeName>
        <fullName evidence="1">RING-type E3 ubiquitin transferase listerin</fullName>
    </alternativeName>
</protein>
<dbReference type="InterPro" id="IPR039795">
    <property type="entry name" value="LTN1/Rkr1"/>
</dbReference>
<reference evidence="4 5" key="1">
    <citation type="journal article" date="2022" name="Nat. Ecol. Evol.">
        <title>A masculinizing supergene underlies an exaggerated male reproductive morph in a spider.</title>
        <authorList>
            <person name="Hendrickx F."/>
            <person name="De Corte Z."/>
            <person name="Sonet G."/>
            <person name="Van Belleghem S.M."/>
            <person name="Kostlbacher S."/>
            <person name="Vangestel C."/>
        </authorList>
    </citation>
    <scope>NUCLEOTIDE SEQUENCE [LARGE SCALE GENOMIC DNA]</scope>
    <source>
        <strain evidence="4">W744_W776</strain>
    </source>
</reference>
<dbReference type="GO" id="GO:1990112">
    <property type="term" value="C:RQC complex"/>
    <property type="evidence" value="ECO:0007669"/>
    <property type="project" value="UniProtKB-UniRule"/>
</dbReference>
<dbReference type="PANTHER" id="PTHR12389">
    <property type="entry name" value="ZINC FINGER PROTEIN 294"/>
    <property type="match status" value="1"/>
</dbReference>
<dbReference type="SUPFAM" id="SSF48371">
    <property type="entry name" value="ARM repeat"/>
    <property type="match status" value="1"/>
</dbReference>
<evidence type="ECO:0000313" key="5">
    <source>
        <dbReference type="Proteomes" id="UP000827092"/>
    </source>
</evidence>
<feature type="non-terminal residue" evidence="4">
    <location>
        <position position="1042"/>
    </location>
</feature>
<name>A0AAV6TUX7_9ARAC</name>
<dbReference type="GO" id="GO:0061630">
    <property type="term" value="F:ubiquitin protein ligase activity"/>
    <property type="evidence" value="ECO:0007669"/>
    <property type="project" value="UniProtKB-UniRule"/>
</dbReference>
<dbReference type="GO" id="GO:0043023">
    <property type="term" value="F:ribosomal large subunit binding"/>
    <property type="evidence" value="ECO:0007669"/>
    <property type="project" value="TreeGrafter"/>
</dbReference>
<comment type="similarity">
    <text evidence="1">Belongs to the LTN1 family.</text>
</comment>
<keyword evidence="1" id="KW-0479">Metal-binding</keyword>
<sequence length="1042" mass="116844">MGKTHKANRTKGNTRPSSSGQCAELLGVGSLGGFVGFGWGKDAPSYVPVTGQQTDPDMNVDSDFRMVMRKMLKRDAITRLKAVQEFGDYCVEKDKEVLKNVLPFWPRLFNRLVLDFDRRVREATHTANGKLLQKVKREVAPFLKGIMGAWLVGQCDAHAPASSAAQATFAETFPECKQSEAVLFCKDEVFAYFKDNLFEQTVKSMSDPNTASPEDMESKYNLVVSATLQATKLFLVIVRTSKPNDAVQQEIASVVDNPKFWKFAKNKESQIRGAWYSLVGAICQIMPVVFGGNVKKLSTNVFSCLSESDPIVAPAVWESALSVAVNIEDCWQGIDIQKVALNQLWLLLQGGGRGNGSTLFPCLLPFLSRLPVEIVEADSFLQQFFSSFVKGLALDSVKRSTTECDAILNAFFECLQFMCCTRLGDRGPPLMENVLINQVVPLLSSALFNPDSAHLSVSRLCPLVSALLCKLENTIGYKDSVEAFWGQALPLISGVFGCSDRWEAGLIFLAYFFNSLFEGESPKEKKSVRFRDENEAAEEEPPPVVTVKKSQSILANRTSVSFKHIVDFCAKLCGEVEKEQSRSLGHTRLLEEVLTSASSEELLEELADRCLLENEKEEGSKSTPKFVEKLVLKWLGESKLENEKLDSLVNVTLLACSFLSIEESKEILDLCSALDICIAGRLLRRGLSVCRSAEFFCSWFSGCSRKALSCLEELLQKGKIFSGCEREVSGSVDLLKICLMDTDTELLIEDATFKDLLLFLLNLSKKLFESDENNARDFLLLHDFAVAVLKNPQRCWKFDTMEQLIFLTFKGFLSNNELYFAVDVNETLYAILEVAIESYIFAKQNISSESSLICKMAKELNCQLMNSESGTKSTIVLTQCLFLLSTIRKYMSRVDSSVAIFTTQKLADTILPSAEEWTELKNGLKVNFLPLFLQKKLFYPLDFNNERFSYDQDKVEKLTSACQVVSGVLGSDVLAFKNGEENEVPERRHVVQHLPHLLWCVSFCRGTRKRIEVPSENKMFFEKTFEHQLVGFWTKMLGVMRP</sequence>
<gene>
    <name evidence="4" type="ORF">JTE90_028235</name>
</gene>
<feature type="region of interest" description="Disordered" evidence="2">
    <location>
        <begin position="1"/>
        <end position="21"/>
    </location>
</feature>
<dbReference type="InterPro" id="IPR054476">
    <property type="entry name" value="Ltn1_N"/>
</dbReference>
<keyword evidence="5" id="KW-1185">Reference proteome</keyword>
<dbReference type="PANTHER" id="PTHR12389:SF0">
    <property type="entry name" value="E3 UBIQUITIN-PROTEIN LIGASE LISTERIN"/>
    <property type="match status" value="1"/>
</dbReference>
<dbReference type="Proteomes" id="UP000827092">
    <property type="component" value="Unassembled WGS sequence"/>
</dbReference>
<dbReference type="Pfam" id="PF22958">
    <property type="entry name" value="Ltn1_1st"/>
    <property type="match status" value="1"/>
</dbReference>
<dbReference type="GO" id="GO:0005829">
    <property type="term" value="C:cytosol"/>
    <property type="evidence" value="ECO:0007669"/>
    <property type="project" value="UniProtKB-UniRule"/>
</dbReference>
<proteinExistence type="inferred from homology"/>
<dbReference type="EMBL" id="JAFNEN010001004">
    <property type="protein sequence ID" value="KAG8175436.1"/>
    <property type="molecule type" value="Genomic_DNA"/>
</dbReference>
<feature type="compositionally biased region" description="Polar residues" evidence="2">
    <location>
        <begin position="10"/>
        <end position="21"/>
    </location>
</feature>
<evidence type="ECO:0000313" key="4">
    <source>
        <dbReference type="EMBL" id="KAG8175436.1"/>
    </source>
</evidence>
<accession>A0AAV6TUX7</accession>
<keyword evidence="1" id="KW-0863">Zinc-finger</keyword>
<comment type="catalytic activity">
    <reaction evidence="1">
        <text>S-ubiquitinyl-[E2 ubiquitin-conjugating enzyme]-L-cysteine + [acceptor protein]-L-lysine = [E2 ubiquitin-conjugating enzyme]-L-cysteine + N(6)-ubiquitinyl-[acceptor protein]-L-lysine.</text>
        <dbReference type="EC" id="2.3.2.27"/>
    </reaction>
</comment>
<evidence type="ECO:0000256" key="2">
    <source>
        <dbReference type="SAM" id="MobiDB-lite"/>
    </source>
</evidence>